<organism evidence="1 2">
    <name type="scientific">[Anoxybacillus] calidus</name>
    <dbReference type="NCBI Taxonomy" id="575178"/>
    <lineage>
        <taxon>Bacteria</taxon>
        <taxon>Bacillati</taxon>
        <taxon>Bacillota</taxon>
        <taxon>Bacilli</taxon>
        <taxon>Bacillales</taxon>
        <taxon>Anoxybacillaceae</taxon>
        <taxon>Paranoxybacillus</taxon>
    </lineage>
</organism>
<name>A0A7W0BVJ1_9BACL</name>
<dbReference type="AlphaFoldDB" id="A0A7W0BVJ1"/>
<comment type="caution">
    <text evidence="1">The sequence shown here is derived from an EMBL/GenBank/DDBJ whole genome shotgun (WGS) entry which is preliminary data.</text>
</comment>
<dbReference type="Proteomes" id="UP000580891">
    <property type="component" value="Unassembled WGS sequence"/>
</dbReference>
<sequence>MKTIRKRYRNIEKGEQTEHLVKEAAELLVKSR</sequence>
<evidence type="ECO:0000313" key="2">
    <source>
        <dbReference type="Proteomes" id="UP000580891"/>
    </source>
</evidence>
<reference evidence="1 2" key="1">
    <citation type="submission" date="2020-07" db="EMBL/GenBank/DDBJ databases">
        <title>Genomic Encyclopedia of Type Strains, Phase IV (KMG-IV): sequencing the most valuable type-strain genomes for metagenomic binning, comparative biology and taxonomic classification.</title>
        <authorList>
            <person name="Goeker M."/>
        </authorList>
    </citation>
    <scope>NUCLEOTIDE SEQUENCE [LARGE SCALE GENOMIC DNA]</scope>
    <source>
        <strain evidence="1 2">DSM 25220</strain>
    </source>
</reference>
<evidence type="ECO:0000313" key="1">
    <source>
        <dbReference type="EMBL" id="MBA2871928.1"/>
    </source>
</evidence>
<keyword evidence="2" id="KW-1185">Reference proteome</keyword>
<protein>
    <submittedName>
        <fullName evidence="1">Uncharacterized protein</fullName>
    </submittedName>
</protein>
<accession>A0A7W0BVJ1</accession>
<proteinExistence type="predicted"/>
<dbReference type="EMBL" id="JACDUU010000005">
    <property type="protein sequence ID" value="MBA2871928.1"/>
    <property type="molecule type" value="Genomic_DNA"/>
</dbReference>
<gene>
    <name evidence="1" type="ORF">HNQ85_002218</name>
</gene>